<dbReference type="CDD" id="cd12110">
    <property type="entry name" value="PHP_HisPPase_Hisj_like"/>
    <property type="match status" value="1"/>
</dbReference>
<keyword evidence="5 8" id="KW-0378">Hydrolase</keyword>
<gene>
    <name evidence="10" type="ORF">G9U52_36305</name>
</gene>
<comment type="pathway">
    <text evidence="1 8">Amino-acid biosynthesis; L-histidine biosynthesis; L-histidine from 5-phospho-alpha-D-ribose 1-diphosphate: step 8/9.</text>
</comment>
<accession>A0ABX0JIJ7</accession>
<evidence type="ECO:0000256" key="7">
    <source>
        <dbReference type="ARBA" id="ARBA00049158"/>
    </source>
</evidence>
<keyword evidence="6 8" id="KW-0368">Histidine biosynthesis</keyword>
<dbReference type="InterPro" id="IPR010140">
    <property type="entry name" value="Histidinol_P_phosphatase_HisJ"/>
</dbReference>
<evidence type="ECO:0000256" key="4">
    <source>
        <dbReference type="ARBA" id="ARBA00022605"/>
    </source>
</evidence>
<dbReference type="EC" id="3.1.3.15" evidence="3 8"/>
<feature type="domain" description="PHP" evidence="9">
    <location>
        <begin position="73"/>
        <end position="263"/>
    </location>
</feature>
<keyword evidence="4 8" id="KW-0028">Amino-acid biosynthesis</keyword>
<dbReference type="Pfam" id="PF02811">
    <property type="entry name" value="PHP"/>
    <property type="match status" value="1"/>
</dbReference>
<evidence type="ECO:0000256" key="3">
    <source>
        <dbReference type="ARBA" id="ARBA00013085"/>
    </source>
</evidence>
<dbReference type="Proteomes" id="UP001165962">
    <property type="component" value="Unassembled WGS sequence"/>
</dbReference>
<evidence type="ECO:0000259" key="9">
    <source>
        <dbReference type="Pfam" id="PF02811"/>
    </source>
</evidence>
<organism evidence="10 11">
    <name type="scientific">Paenibacillus agricola</name>
    <dbReference type="NCBI Taxonomy" id="2716264"/>
    <lineage>
        <taxon>Bacteria</taxon>
        <taxon>Bacillati</taxon>
        <taxon>Bacillota</taxon>
        <taxon>Bacilli</taxon>
        <taxon>Bacillales</taxon>
        <taxon>Paenibacillaceae</taxon>
        <taxon>Paenibacillus</taxon>
    </lineage>
</organism>
<dbReference type="PANTHER" id="PTHR21039:SF0">
    <property type="entry name" value="HISTIDINOL-PHOSPHATASE"/>
    <property type="match status" value="1"/>
</dbReference>
<comment type="similarity">
    <text evidence="2 8">Belongs to the PHP hydrolase family. HisK subfamily.</text>
</comment>
<dbReference type="InterPro" id="IPR016195">
    <property type="entry name" value="Pol/histidinol_Pase-like"/>
</dbReference>
<dbReference type="NCBIfam" id="NF005596">
    <property type="entry name" value="PRK07328.1"/>
    <property type="match status" value="1"/>
</dbReference>
<evidence type="ECO:0000256" key="6">
    <source>
        <dbReference type="ARBA" id="ARBA00023102"/>
    </source>
</evidence>
<protein>
    <recommendedName>
        <fullName evidence="3 8">Histidinol-phosphatase</fullName>
        <shortName evidence="8">HolPase</shortName>
        <ecNumber evidence="3 8">3.1.3.15</ecNumber>
    </recommendedName>
</protein>
<comment type="catalytic activity">
    <reaction evidence="7 8">
        <text>L-histidinol phosphate + H2O = L-histidinol + phosphate</text>
        <dbReference type="Rhea" id="RHEA:14465"/>
        <dbReference type="ChEBI" id="CHEBI:15377"/>
        <dbReference type="ChEBI" id="CHEBI:43474"/>
        <dbReference type="ChEBI" id="CHEBI:57699"/>
        <dbReference type="ChEBI" id="CHEBI:57980"/>
        <dbReference type="EC" id="3.1.3.15"/>
    </reaction>
</comment>
<evidence type="ECO:0000256" key="1">
    <source>
        <dbReference type="ARBA" id="ARBA00004970"/>
    </source>
</evidence>
<reference evidence="10" key="1">
    <citation type="submission" date="2020-03" db="EMBL/GenBank/DDBJ databases">
        <title>Draft sequencing of Paenibacilllus sp. S3N08.</title>
        <authorList>
            <person name="Kim D.-U."/>
        </authorList>
    </citation>
    <scope>NUCLEOTIDE SEQUENCE</scope>
    <source>
        <strain evidence="10">S3N08</strain>
    </source>
</reference>
<dbReference type="SUPFAM" id="SSF89550">
    <property type="entry name" value="PHP domain-like"/>
    <property type="match status" value="1"/>
</dbReference>
<dbReference type="InterPro" id="IPR004013">
    <property type="entry name" value="PHP_dom"/>
</dbReference>
<keyword evidence="11" id="KW-1185">Reference proteome</keyword>
<name>A0ABX0JIJ7_9BACL</name>
<dbReference type="RefSeq" id="WP_166157565.1">
    <property type="nucleotide sequence ID" value="NZ_JAAOIW010000028.1"/>
</dbReference>
<evidence type="ECO:0000256" key="2">
    <source>
        <dbReference type="ARBA" id="ARBA00009152"/>
    </source>
</evidence>
<comment type="caution">
    <text evidence="10">The sequence shown here is derived from an EMBL/GenBank/DDBJ whole genome shotgun (WGS) entry which is preliminary data.</text>
</comment>
<evidence type="ECO:0000256" key="8">
    <source>
        <dbReference type="RuleBase" id="RU366003"/>
    </source>
</evidence>
<evidence type="ECO:0000313" key="10">
    <source>
        <dbReference type="EMBL" id="NHN35194.1"/>
    </source>
</evidence>
<dbReference type="PANTHER" id="PTHR21039">
    <property type="entry name" value="HISTIDINOL PHOSPHATASE-RELATED"/>
    <property type="match status" value="1"/>
</dbReference>
<sequence length="345" mass="39006">MRVDHHFHLEEGPYSTGWLQRTARALAHVNGLHVQCGSDQPLPNSLQWIQGLTLLLNKRLEQGCFSPEWIQHYFCEGAKQGIGHYGLVDHLYRFHEFRAYYEKYMILDGSPIGRIQQEWLERVCVSSIEPFLSVVHQMKQEAGVSLSLGVEVDYFPGGEDELRELLSHYEFDYVIGSIHFLDGWGFDNPETQGLFKEKDLVALYNQLFNTVKSAAASGIFDIIAHLDNLKVFGYRPDESLLLPMYEEVAHALKQANVATELNTGLAYRYPVKEACPSPTFLQVLGRAGVPITTSSDAHYPDDIGTLLDEAEQLLDQAGYKEIVYFQNRSRIFTPLKLGTGGFTNG</sequence>
<proteinExistence type="inferred from homology"/>
<dbReference type="EMBL" id="JAAOIW010000028">
    <property type="protein sequence ID" value="NHN35194.1"/>
    <property type="molecule type" value="Genomic_DNA"/>
</dbReference>
<evidence type="ECO:0000256" key="5">
    <source>
        <dbReference type="ARBA" id="ARBA00022801"/>
    </source>
</evidence>
<evidence type="ECO:0000313" key="11">
    <source>
        <dbReference type="Proteomes" id="UP001165962"/>
    </source>
</evidence>
<dbReference type="Gene3D" id="3.20.20.140">
    <property type="entry name" value="Metal-dependent hydrolases"/>
    <property type="match status" value="1"/>
</dbReference>